<sequence length="419" mass="47222">MQIKRIEIENYRSLRHVVFEPNDLTVIVGANGSGKSNVASAFEFLSDVYSTGLEYAVLNKGGFENVAFRRQRRTRSAVRFTIDFVLEDGAATLFAAPANRDRAPVRIRHIFAFGASKQTIRADYGITEERIEYYESKKNQRAVDYLSFSHGFTIEKIGTKVAYTEGLKRISNQVAPYVDFLNKRAKVSTLGLMIRELFWLNGSGLTGISVHQFSPQISRTPGAPSPLPKLTSYGQNLATLVDWLQRHHPSQWNKVESSMQEIIPGLQSIKVEFSTNNLLTLSFLEEGSSRPWSSQDVSDGTIQTLAILCCLSDPRVNLLFLEEPENSVHPWIVRQLAKQFKSHSEKTQTILTTHSPVILNVVTPDCVWICHKEQGETILSHLPVLYPSVAEDWANGEERLFELFDMGLVREAMPTGVMR</sequence>
<dbReference type="InterPro" id="IPR003959">
    <property type="entry name" value="ATPase_AAA_core"/>
</dbReference>
<dbReference type="RefSeq" id="WP_080957798.1">
    <property type="nucleotide sequence ID" value="NZ_JAUJRV010000027.1"/>
</dbReference>
<dbReference type="PANTHER" id="PTHR32182:SF22">
    <property type="entry name" value="ATP-DEPENDENT ENDONUCLEASE, OLD FAMILY-RELATED"/>
    <property type="match status" value="1"/>
</dbReference>
<reference evidence="3" key="1">
    <citation type="submission" date="2023-07" db="EMBL/GenBank/DDBJ databases">
        <title>A collection of bacterial strains from the Burkholderia cepacia Research Laboratory and Repository.</title>
        <authorList>
            <person name="Lipuma J."/>
            <person name="Spilker T."/>
            <person name="Caverly L."/>
        </authorList>
    </citation>
    <scope>NUCLEOTIDE SEQUENCE</scope>
    <source>
        <strain evidence="3">AU44268</strain>
    </source>
</reference>
<dbReference type="SUPFAM" id="SSF52540">
    <property type="entry name" value="P-loop containing nucleoside triphosphate hydrolases"/>
    <property type="match status" value="1"/>
</dbReference>
<dbReference type="Proteomes" id="UP001171620">
    <property type="component" value="Unassembled WGS sequence"/>
</dbReference>
<protein>
    <submittedName>
        <fullName evidence="3">AAA family ATPase</fullName>
    </submittedName>
</protein>
<feature type="domain" description="ATPase AAA-type core" evidence="2">
    <location>
        <begin position="258"/>
        <end position="360"/>
    </location>
</feature>
<dbReference type="GO" id="GO:0006302">
    <property type="term" value="P:double-strand break repair"/>
    <property type="evidence" value="ECO:0007669"/>
    <property type="project" value="TreeGrafter"/>
</dbReference>
<comment type="caution">
    <text evidence="3">The sequence shown here is derived from an EMBL/GenBank/DDBJ whole genome shotgun (WGS) entry which is preliminary data.</text>
</comment>
<gene>
    <name evidence="3" type="ORF">QZM33_24840</name>
</gene>
<dbReference type="InterPro" id="IPR027417">
    <property type="entry name" value="P-loop_NTPase"/>
</dbReference>
<dbReference type="PIRSF" id="PIRSF029347">
    <property type="entry name" value="RecF"/>
    <property type="match status" value="1"/>
</dbReference>
<dbReference type="InterPro" id="IPR041685">
    <property type="entry name" value="AAA_GajA/Old/RecF-like"/>
</dbReference>
<dbReference type="Pfam" id="PF13175">
    <property type="entry name" value="AAA_15"/>
    <property type="match status" value="1"/>
</dbReference>
<dbReference type="InterPro" id="IPR014555">
    <property type="entry name" value="RecF-like"/>
</dbReference>
<dbReference type="GO" id="GO:0000731">
    <property type="term" value="P:DNA synthesis involved in DNA repair"/>
    <property type="evidence" value="ECO:0007669"/>
    <property type="project" value="TreeGrafter"/>
</dbReference>
<name>A0AAW7T9B2_BURVI</name>
<accession>A0AAW7T9B2</accession>
<organism evidence="3 4">
    <name type="scientific">Burkholderia vietnamiensis</name>
    <dbReference type="NCBI Taxonomy" id="60552"/>
    <lineage>
        <taxon>Bacteria</taxon>
        <taxon>Pseudomonadati</taxon>
        <taxon>Pseudomonadota</taxon>
        <taxon>Betaproteobacteria</taxon>
        <taxon>Burkholderiales</taxon>
        <taxon>Burkholderiaceae</taxon>
        <taxon>Burkholderia</taxon>
        <taxon>Burkholderia cepacia complex</taxon>
    </lineage>
</organism>
<evidence type="ECO:0000259" key="2">
    <source>
        <dbReference type="Pfam" id="PF13304"/>
    </source>
</evidence>
<evidence type="ECO:0000313" key="4">
    <source>
        <dbReference type="Proteomes" id="UP001171620"/>
    </source>
</evidence>
<evidence type="ECO:0000313" key="3">
    <source>
        <dbReference type="EMBL" id="MDN7798174.1"/>
    </source>
</evidence>
<dbReference type="EMBL" id="JAUJRV010000027">
    <property type="protein sequence ID" value="MDN7798174.1"/>
    <property type="molecule type" value="Genomic_DNA"/>
</dbReference>
<dbReference type="GO" id="GO:0005524">
    <property type="term" value="F:ATP binding"/>
    <property type="evidence" value="ECO:0007669"/>
    <property type="project" value="InterPro"/>
</dbReference>
<dbReference type="PANTHER" id="PTHR32182">
    <property type="entry name" value="DNA REPLICATION AND REPAIR PROTEIN RECF"/>
    <property type="match status" value="1"/>
</dbReference>
<dbReference type="GO" id="GO:0016887">
    <property type="term" value="F:ATP hydrolysis activity"/>
    <property type="evidence" value="ECO:0007669"/>
    <property type="project" value="InterPro"/>
</dbReference>
<evidence type="ECO:0000259" key="1">
    <source>
        <dbReference type="Pfam" id="PF13175"/>
    </source>
</evidence>
<proteinExistence type="predicted"/>
<feature type="domain" description="Endonuclease GajA/Old nuclease/RecF-like AAA" evidence="1">
    <location>
        <begin position="1"/>
        <end position="120"/>
    </location>
</feature>
<dbReference type="AlphaFoldDB" id="A0AAW7T9B2"/>
<dbReference type="Pfam" id="PF13304">
    <property type="entry name" value="AAA_21"/>
    <property type="match status" value="1"/>
</dbReference>
<dbReference type="Gene3D" id="3.40.50.300">
    <property type="entry name" value="P-loop containing nucleotide triphosphate hydrolases"/>
    <property type="match status" value="2"/>
</dbReference>